<sequence>MVQTVIQAFQPSFKAIAATFVVRYEKASEHWIRIFAQVRMTLQTRNVSGRPGFRKIAIIGANSVRKRVVRYRPLVLYRRV</sequence>
<name>A0A242MGU2_CABSO</name>
<gene>
    <name evidence="1" type="ORF">PAMC26510_25165</name>
</gene>
<evidence type="ECO:0000313" key="1">
    <source>
        <dbReference type="EMBL" id="OTP70439.1"/>
    </source>
</evidence>
<evidence type="ECO:0000313" key="2">
    <source>
        <dbReference type="Proteomes" id="UP000194546"/>
    </source>
</evidence>
<dbReference type="AlphaFoldDB" id="A0A242MGU2"/>
<dbReference type="Proteomes" id="UP000194546">
    <property type="component" value="Unassembled WGS sequence"/>
</dbReference>
<accession>A0A242MGU2</accession>
<organism evidence="1 2">
    <name type="scientific">Caballeronia sordidicola</name>
    <name type="common">Burkholderia sordidicola</name>
    <dbReference type="NCBI Taxonomy" id="196367"/>
    <lineage>
        <taxon>Bacteria</taxon>
        <taxon>Pseudomonadati</taxon>
        <taxon>Pseudomonadota</taxon>
        <taxon>Betaproteobacteria</taxon>
        <taxon>Burkholderiales</taxon>
        <taxon>Burkholderiaceae</taxon>
        <taxon>Caballeronia</taxon>
    </lineage>
</organism>
<protein>
    <submittedName>
        <fullName evidence="1">Uncharacterized protein</fullName>
    </submittedName>
</protein>
<comment type="caution">
    <text evidence="1">The sequence shown here is derived from an EMBL/GenBank/DDBJ whole genome shotgun (WGS) entry which is preliminary data.</text>
</comment>
<proteinExistence type="predicted"/>
<dbReference type="EMBL" id="NBTY01000138">
    <property type="protein sequence ID" value="OTP70439.1"/>
    <property type="molecule type" value="Genomic_DNA"/>
</dbReference>
<reference evidence="1 2" key="1">
    <citation type="submission" date="2017-03" db="EMBL/GenBank/DDBJ databases">
        <title>Genome analysis of strain PAMC 26510.</title>
        <authorList>
            <person name="Oh H.-M."/>
            <person name="Yang J.-A."/>
        </authorList>
    </citation>
    <scope>NUCLEOTIDE SEQUENCE [LARGE SCALE GENOMIC DNA]</scope>
    <source>
        <strain evidence="1 2">PAMC 26510</strain>
    </source>
</reference>